<gene>
    <name evidence="1" type="ORF">NP493_401g00003</name>
</gene>
<protein>
    <submittedName>
        <fullName evidence="1">Uncharacterized protein</fullName>
    </submittedName>
</protein>
<accession>A0AAD9L1J6</accession>
<dbReference type="Proteomes" id="UP001209878">
    <property type="component" value="Unassembled WGS sequence"/>
</dbReference>
<keyword evidence="2" id="KW-1185">Reference proteome</keyword>
<evidence type="ECO:0000313" key="1">
    <source>
        <dbReference type="EMBL" id="KAK2181364.1"/>
    </source>
</evidence>
<dbReference type="AlphaFoldDB" id="A0AAD9L1J6"/>
<organism evidence="1 2">
    <name type="scientific">Ridgeia piscesae</name>
    <name type="common">Tubeworm</name>
    <dbReference type="NCBI Taxonomy" id="27915"/>
    <lineage>
        <taxon>Eukaryota</taxon>
        <taxon>Metazoa</taxon>
        <taxon>Spiralia</taxon>
        <taxon>Lophotrochozoa</taxon>
        <taxon>Annelida</taxon>
        <taxon>Polychaeta</taxon>
        <taxon>Sedentaria</taxon>
        <taxon>Canalipalpata</taxon>
        <taxon>Sabellida</taxon>
        <taxon>Siboglinidae</taxon>
        <taxon>Ridgeia</taxon>
    </lineage>
</organism>
<sequence>MICFTNATSPPTTMLSCGAAVLTDFGSGRSSDRLVNMPHASRLLPKKGGLHMQKSYVSPTSTTPHSFVFEDTCNTVDTSCSAFLATLRFAYSVLKSSASVARNFHEFFLAASSGYTHDAPVPGRTFKGILQ</sequence>
<comment type="caution">
    <text evidence="1">The sequence shown here is derived from an EMBL/GenBank/DDBJ whole genome shotgun (WGS) entry which is preliminary data.</text>
</comment>
<name>A0AAD9L1J6_RIDPI</name>
<dbReference type="EMBL" id="JAODUO010000401">
    <property type="protein sequence ID" value="KAK2181364.1"/>
    <property type="molecule type" value="Genomic_DNA"/>
</dbReference>
<evidence type="ECO:0000313" key="2">
    <source>
        <dbReference type="Proteomes" id="UP001209878"/>
    </source>
</evidence>
<reference evidence="1" key="1">
    <citation type="journal article" date="2023" name="Mol. Biol. Evol.">
        <title>Third-Generation Sequencing Reveals the Adaptive Role of the Epigenome in Three Deep-Sea Polychaetes.</title>
        <authorList>
            <person name="Perez M."/>
            <person name="Aroh O."/>
            <person name="Sun Y."/>
            <person name="Lan Y."/>
            <person name="Juniper S.K."/>
            <person name="Young C.R."/>
            <person name="Angers B."/>
            <person name="Qian P.Y."/>
        </authorList>
    </citation>
    <scope>NUCLEOTIDE SEQUENCE</scope>
    <source>
        <strain evidence="1">R07B-5</strain>
    </source>
</reference>
<proteinExistence type="predicted"/>